<dbReference type="SMART" id="SM00421">
    <property type="entry name" value="HTH_LUXR"/>
    <property type="match status" value="1"/>
</dbReference>
<proteinExistence type="predicted"/>
<dbReference type="InterPro" id="IPR041664">
    <property type="entry name" value="AAA_16"/>
</dbReference>
<name>A0A7G7BTT7_9ACTN</name>
<dbReference type="CDD" id="cd06170">
    <property type="entry name" value="LuxR_C_like"/>
    <property type="match status" value="1"/>
</dbReference>
<dbReference type="InterPro" id="IPR027417">
    <property type="entry name" value="P-loop_NTPase"/>
</dbReference>
<dbReference type="PROSITE" id="PS50043">
    <property type="entry name" value="HTH_LUXR_2"/>
    <property type="match status" value="1"/>
</dbReference>
<accession>A0A7G7BTT7</accession>
<dbReference type="KEGG" id="sfiy:F0344_32830"/>
<dbReference type="RefSeq" id="WP_185302210.1">
    <property type="nucleotide sequence ID" value="NZ_CP045702.1"/>
</dbReference>
<dbReference type="Proteomes" id="UP000515307">
    <property type="component" value="Chromosome"/>
</dbReference>
<dbReference type="EMBL" id="CP045702">
    <property type="protein sequence ID" value="QNE78752.1"/>
    <property type="molecule type" value="Genomic_DNA"/>
</dbReference>
<evidence type="ECO:0000313" key="4">
    <source>
        <dbReference type="EMBL" id="QNE78752.1"/>
    </source>
</evidence>
<gene>
    <name evidence="4" type="ORF">F0344_32830</name>
</gene>
<keyword evidence="2" id="KW-0067">ATP-binding</keyword>
<reference evidence="5" key="1">
    <citation type="submission" date="2019-10" db="EMBL/GenBank/DDBJ databases">
        <title>Antimicrobial potential of Antarctic Bacteria.</title>
        <authorList>
            <person name="Benaud N."/>
            <person name="Edwards R.J."/>
            <person name="Ferrari B.C."/>
        </authorList>
    </citation>
    <scope>NUCLEOTIDE SEQUENCE [LARGE SCALE GENOMIC DNA]</scope>
    <source>
        <strain evidence="5">NBSH44</strain>
    </source>
</reference>
<dbReference type="SUPFAM" id="SSF52540">
    <property type="entry name" value="P-loop containing nucleoside triphosphate hydrolases"/>
    <property type="match status" value="1"/>
</dbReference>
<keyword evidence="5" id="KW-1185">Reference proteome</keyword>
<dbReference type="Pfam" id="PF00196">
    <property type="entry name" value="GerE"/>
    <property type="match status" value="1"/>
</dbReference>
<feature type="domain" description="HTH luxR-type" evidence="3">
    <location>
        <begin position="939"/>
        <end position="1004"/>
    </location>
</feature>
<dbReference type="Pfam" id="PF13191">
    <property type="entry name" value="AAA_16"/>
    <property type="match status" value="1"/>
</dbReference>
<dbReference type="SUPFAM" id="SSF46894">
    <property type="entry name" value="C-terminal effector domain of the bipartite response regulators"/>
    <property type="match status" value="1"/>
</dbReference>
<dbReference type="Gene3D" id="1.10.10.10">
    <property type="entry name" value="Winged helix-like DNA-binding domain superfamily/Winged helix DNA-binding domain"/>
    <property type="match status" value="1"/>
</dbReference>
<dbReference type="GO" id="GO:0004016">
    <property type="term" value="F:adenylate cyclase activity"/>
    <property type="evidence" value="ECO:0007669"/>
    <property type="project" value="TreeGrafter"/>
</dbReference>
<dbReference type="GO" id="GO:0005524">
    <property type="term" value="F:ATP binding"/>
    <property type="evidence" value="ECO:0007669"/>
    <property type="project" value="UniProtKB-KW"/>
</dbReference>
<dbReference type="InterPro" id="IPR016032">
    <property type="entry name" value="Sig_transdc_resp-reg_C-effctor"/>
</dbReference>
<dbReference type="PANTHER" id="PTHR16305:SF28">
    <property type="entry name" value="GUANYLATE CYCLASE DOMAIN-CONTAINING PROTEIN"/>
    <property type="match status" value="1"/>
</dbReference>
<organism evidence="4 5">
    <name type="scientific">Streptomyces finlayi</name>
    <dbReference type="NCBI Taxonomy" id="67296"/>
    <lineage>
        <taxon>Bacteria</taxon>
        <taxon>Bacillati</taxon>
        <taxon>Actinomycetota</taxon>
        <taxon>Actinomycetes</taxon>
        <taxon>Kitasatosporales</taxon>
        <taxon>Streptomycetaceae</taxon>
        <taxon>Streptomyces</taxon>
    </lineage>
</organism>
<protein>
    <submittedName>
        <fullName evidence="4">AAA family ATPase</fullName>
    </submittedName>
</protein>
<sequence length="1019" mass="108804">MRATSSVIVGREAEIGLLDEALAGVRRGAGRAVFLVGEAGIGKSRLAGECALRAYGLDVPVLRGRATSTGLVVPFRPLIEALSSRFRAAGAPDDPELVPYRPALAGLVPEWRAGAVAPGYAISLVELAEALLRLLAVLGREQGCVILLEDLHDSDTETIAVVEYVVDNLADLPVLLVGTLRPDPGPALDLALAAELRNTASLRELRPLDEAAVRDMVDAFLDAGPGEVPPAAHRYLSQRAGGSPYLVEVLLADMLDTRRLSRADGRWELDDSGEVAVPTGAVRSWARRLDRLDEPVRELVLIAATLGGRFSVGALRSVTGLDDRALFAHLRAASEAGIIAPDGAAHDHYTFRHVLTADALKASLPPAEQAALARRSASAIEESVGALSGEERQLVATLRLAAGENAVASRQFAQVGRQMLDAGASGSAAVLLERARGLAAEEERDEITVQLAIAQAESGRLDAASVLLDDLPPTPAGSQAAEDRAQAHTQVAWVATMAEQQKEARRHIRAARALFGAEPRPEQEAALVVVEGHLALLPEQRGAGEGRGPEGRSRPDGRELLKAAERSARGAALTAEQRGRPVVACQAWQLLALLSRERGFDEADACLVRMLAVAEKHRLAASRAEALVRLGTNAFMRTGEATQLETARAAAHELGSLVLLQTVDGLLGMQSVLGGRWDRARRIVEGSVEASARLQNLSAHRYLLLVDAVLAAHQGRTREQERALARFRRAGGEESMLVPLQRGLCQAVGALMAEDRERATAELDAALAWERENPSFFYLSGRYGLRPLLRILDAGADSHSSSSADSEAEGVYGDGGREAYQEALASPGGQLAWNRMFLGMADAVLRGRDGDVDGARRAVEETGRTAAVVFPQVWHLTLRLTAEAALRDSWGEPVTWLRTAEEYFHEAGVQPVAGACRAALRQAGVSVPQRRGGRELIPAELRSVGVTPREYEVFVLLAERPGNQQIAQRLFISPRTVEKHMASLMAKTGCVARSALCALSAERAEEQKGSGTTARVPPA</sequence>
<evidence type="ECO:0000259" key="3">
    <source>
        <dbReference type="PROSITE" id="PS50043"/>
    </source>
</evidence>
<evidence type="ECO:0000256" key="1">
    <source>
        <dbReference type="ARBA" id="ARBA00022741"/>
    </source>
</evidence>
<dbReference type="GO" id="GO:0006355">
    <property type="term" value="P:regulation of DNA-templated transcription"/>
    <property type="evidence" value="ECO:0007669"/>
    <property type="project" value="InterPro"/>
</dbReference>
<dbReference type="GO" id="GO:0005737">
    <property type="term" value="C:cytoplasm"/>
    <property type="evidence" value="ECO:0007669"/>
    <property type="project" value="TreeGrafter"/>
</dbReference>
<dbReference type="InterPro" id="IPR000792">
    <property type="entry name" value="Tscrpt_reg_LuxR_C"/>
</dbReference>
<keyword evidence="1" id="KW-0547">Nucleotide-binding</keyword>
<dbReference type="PANTHER" id="PTHR16305">
    <property type="entry name" value="TESTICULAR SOLUBLE ADENYLYL CYCLASE"/>
    <property type="match status" value="1"/>
</dbReference>
<evidence type="ECO:0000256" key="2">
    <source>
        <dbReference type="ARBA" id="ARBA00022840"/>
    </source>
</evidence>
<dbReference type="InterPro" id="IPR036388">
    <property type="entry name" value="WH-like_DNA-bd_sf"/>
</dbReference>
<dbReference type="AlphaFoldDB" id="A0A7G7BTT7"/>
<dbReference type="GO" id="GO:0003677">
    <property type="term" value="F:DNA binding"/>
    <property type="evidence" value="ECO:0007669"/>
    <property type="project" value="InterPro"/>
</dbReference>
<evidence type="ECO:0000313" key="5">
    <source>
        <dbReference type="Proteomes" id="UP000515307"/>
    </source>
</evidence>